<keyword evidence="3" id="KW-1185">Reference proteome</keyword>
<feature type="transmembrane region" description="Helical" evidence="1">
    <location>
        <begin position="123"/>
        <end position="139"/>
    </location>
</feature>
<dbReference type="Proteomes" id="UP001314241">
    <property type="component" value="Unassembled WGS sequence"/>
</dbReference>
<feature type="transmembrane region" description="Helical" evidence="1">
    <location>
        <begin position="97"/>
        <end position="117"/>
    </location>
</feature>
<evidence type="ECO:0008006" key="4">
    <source>
        <dbReference type="Google" id="ProtNLM"/>
    </source>
</evidence>
<organism evidence="2 3">
    <name type="scientific">Eupransor demetentiae</name>
    <dbReference type="NCBI Taxonomy" id="3109584"/>
    <lineage>
        <taxon>Bacteria</taxon>
        <taxon>Bacillati</taxon>
        <taxon>Bacillota</taxon>
        <taxon>Bacilli</taxon>
        <taxon>Lactobacillales</taxon>
        <taxon>Lactobacillaceae</taxon>
        <taxon>Eupransor</taxon>
    </lineage>
</organism>
<evidence type="ECO:0000313" key="2">
    <source>
        <dbReference type="EMBL" id="CAK8054089.1"/>
    </source>
</evidence>
<sequence length="382" mass="43319">MAIYLSLFLLATLGLFFTGIFGNKSLNNFFIFGIFAALVIVSGTRYHLGGYDYENYLYFFQQTPDLANLDVWGQIQQNGLFGNDTGFLILNAVIKSLGFNFYGFTLIVAAFFWLSIYFTVKPYLTNMGLLAVLVFYKYFLDVSFIYMRQSIAVAIFLWALQALLKKRWCLYFPIVIFAAMVHFSAVILIPVYFINHVRLTRKGVLIFTIIFALSYVVTLAHINILQYMSFVGSFLGGTGAEKFGDAANGPGYGDSSLVSSLFHLAEFLLVDGLLLANWQRVEEAGPRQLLAVKLFLILLPLYSIFANSSIMVRDGFYFLFTYAVVIDLVTRKSDLTKRLLVYTAFVLVCFYGMFRFATHFDDGASSRYVSYLSLHQSIREGQ</sequence>
<evidence type="ECO:0000256" key="1">
    <source>
        <dbReference type="SAM" id="Phobius"/>
    </source>
</evidence>
<feature type="transmembrane region" description="Helical" evidence="1">
    <location>
        <begin position="204"/>
        <end position="225"/>
    </location>
</feature>
<gene>
    <name evidence="2" type="ORF">R54876_GBNLAHCA_00649</name>
</gene>
<feature type="transmembrane region" description="Helical" evidence="1">
    <location>
        <begin position="170"/>
        <end position="192"/>
    </location>
</feature>
<keyword evidence="1" id="KW-0812">Transmembrane</keyword>
<feature type="transmembrane region" description="Helical" evidence="1">
    <location>
        <begin position="339"/>
        <end position="357"/>
    </location>
</feature>
<dbReference type="InterPro" id="IPR049458">
    <property type="entry name" value="EpsG-like"/>
</dbReference>
<reference evidence="2 3" key="1">
    <citation type="submission" date="2024-01" db="EMBL/GenBank/DDBJ databases">
        <authorList>
            <person name="Botero Cardona J."/>
        </authorList>
    </citation>
    <scope>NUCLEOTIDE SEQUENCE [LARGE SCALE GENOMIC DNA]</scope>
    <source>
        <strain evidence="2 3">LMG 33000</strain>
    </source>
</reference>
<feature type="transmembrane region" description="Helical" evidence="1">
    <location>
        <begin position="315"/>
        <end position="330"/>
    </location>
</feature>
<keyword evidence="1" id="KW-1133">Transmembrane helix</keyword>
<comment type="caution">
    <text evidence="2">The sequence shown here is derived from an EMBL/GenBank/DDBJ whole genome shotgun (WGS) entry which is preliminary data.</text>
</comment>
<protein>
    <recommendedName>
        <fullName evidence="4">EpsG family protein</fullName>
    </recommendedName>
</protein>
<dbReference type="Pfam" id="PF14897">
    <property type="entry name" value="EpsG"/>
    <property type="match status" value="1"/>
</dbReference>
<feature type="transmembrane region" description="Helical" evidence="1">
    <location>
        <begin position="28"/>
        <end position="48"/>
    </location>
</feature>
<feature type="transmembrane region" description="Helical" evidence="1">
    <location>
        <begin position="146"/>
        <end position="164"/>
    </location>
</feature>
<evidence type="ECO:0000313" key="3">
    <source>
        <dbReference type="Proteomes" id="UP001314241"/>
    </source>
</evidence>
<name>A0ABM9N4J7_9LACO</name>
<dbReference type="EMBL" id="CAWVOH010000001">
    <property type="protein sequence ID" value="CAK8054089.1"/>
    <property type="molecule type" value="Genomic_DNA"/>
</dbReference>
<proteinExistence type="predicted"/>
<dbReference type="RefSeq" id="WP_349641631.1">
    <property type="nucleotide sequence ID" value="NZ_CAWVOH010000001.1"/>
</dbReference>
<keyword evidence="1" id="KW-0472">Membrane</keyword>
<accession>A0ABM9N4J7</accession>